<dbReference type="Proteomes" id="UP001596407">
    <property type="component" value="Unassembled WGS sequence"/>
</dbReference>
<dbReference type="AlphaFoldDB" id="A0ABD5WKS0"/>
<dbReference type="RefSeq" id="WP_382209938.1">
    <property type="nucleotide sequence ID" value="NZ_JBHSZH010000005.1"/>
</dbReference>
<evidence type="ECO:0000313" key="2">
    <source>
        <dbReference type="EMBL" id="MFC7081142.1"/>
    </source>
</evidence>
<feature type="compositionally biased region" description="Low complexity" evidence="1">
    <location>
        <begin position="153"/>
        <end position="171"/>
    </location>
</feature>
<evidence type="ECO:0000256" key="1">
    <source>
        <dbReference type="SAM" id="MobiDB-lite"/>
    </source>
</evidence>
<keyword evidence="3" id="KW-1185">Reference proteome</keyword>
<protein>
    <submittedName>
        <fullName evidence="2">Uncharacterized protein</fullName>
    </submittedName>
</protein>
<accession>A0ABD5WKS0</accession>
<organism evidence="2 3">
    <name type="scientific">Halorussus caseinilyticus</name>
    <dbReference type="NCBI Taxonomy" id="3034025"/>
    <lineage>
        <taxon>Archaea</taxon>
        <taxon>Methanobacteriati</taxon>
        <taxon>Methanobacteriota</taxon>
        <taxon>Stenosarchaea group</taxon>
        <taxon>Halobacteria</taxon>
        <taxon>Halobacteriales</taxon>
        <taxon>Haladaptataceae</taxon>
        <taxon>Halorussus</taxon>
    </lineage>
</organism>
<feature type="region of interest" description="Disordered" evidence="1">
    <location>
        <begin position="1"/>
        <end position="29"/>
    </location>
</feature>
<feature type="compositionally biased region" description="Polar residues" evidence="1">
    <location>
        <begin position="83"/>
        <end position="95"/>
    </location>
</feature>
<gene>
    <name evidence="2" type="ORF">ACFQJ6_14595</name>
</gene>
<evidence type="ECO:0000313" key="3">
    <source>
        <dbReference type="Proteomes" id="UP001596407"/>
    </source>
</evidence>
<feature type="compositionally biased region" description="Basic and acidic residues" evidence="1">
    <location>
        <begin position="1"/>
        <end position="24"/>
    </location>
</feature>
<comment type="caution">
    <text evidence="2">The sequence shown here is derived from an EMBL/GenBank/DDBJ whole genome shotgun (WGS) entry which is preliminary data.</text>
</comment>
<sequence length="171" mass="18440">MRRKRGDDAADDFRRDPDDRRTRDYYVASDDQFLPATTANASANESLPPGLNASGVEDSAVLVEAHRSALNNSSFAFRFRSNVSVGQSSQWTRQRGTVEAGKSPLVVHSDSVRNLSGERPESPPTCGPTTRPSWSSTTGRTGPNSGGTTEPAGTSPTRRGRTCRGPTSTRR</sequence>
<dbReference type="EMBL" id="JBHSZH010000005">
    <property type="protein sequence ID" value="MFC7081142.1"/>
    <property type="molecule type" value="Genomic_DNA"/>
</dbReference>
<feature type="compositionally biased region" description="Polar residues" evidence="1">
    <location>
        <begin position="127"/>
        <end position="152"/>
    </location>
</feature>
<name>A0ABD5WKS0_9EURY</name>
<reference evidence="2 3" key="1">
    <citation type="journal article" date="2019" name="Int. J. Syst. Evol. Microbiol.">
        <title>The Global Catalogue of Microorganisms (GCM) 10K type strain sequencing project: providing services to taxonomists for standard genome sequencing and annotation.</title>
        <authorList>
            <consortium name="The Broad Institute Genomics Platform"/>
            <consortium name="The Broad Institute Genome Sequencing Center for Infectious Disease"/>
            <person name="Wu L."/>
            <person name="Ma J."/>
        </authorList>
    </citation>
    <scope>NUCLEOTIDE SEQUENCE [LARGE SCALE GENOMIC DNA]</scope>
    <source>
        <strain evidence="2 3">DT72</strain>
    </source>
</reference>
<proteinExistence type="predicted"/>
<feature type="region of interest" description="Disordered" evidence="1">
    <location>
        <begin position="83"/>
        <end position="171"/>
    </location>
</feature>